<proteinExistence type="inferred from homology"/>
<organism evidence="9 10">
    <name type="scientific">Botryosphaeria dothidea</name>
    <dbReference type="NCBI Taxonomy" id="55169"/>
    <lineage>
        <taxon>Eukaryota</taxon>
        <taxon>Fungi</taxon>
        <taxon>Dikarya</taxon>
        <taxon>Ascomycota</taxon>
        <taxon>Pezizomycotina</taxon>
        <taxon>Dothideomycetes</taxon>
        <taxon>Dothideomycetes incertae sedis</taxon>
        <taxon>Botryosphaeriales</taxon>
        <taxon>Botryosphaeriaceae</taxon>
        <taxon>Botryosphaeria</taxon>
    </lineage>
</organism>
<evidence type="ECO:0000256" key="5">
    <source>
        <dbReference type="ARBA" id="ARBA00023136"/>
    </source>
</evidence>
<dbReference type="Proteomes" id="UP000572817">
    <property type="component" value="Unassembled WGS sequence"/>
</dbReference>
<feature type="domain" description="Major facilitator superfamily (MFS) profile" evidence="8">
    <location>
        <begin position="88"/>
        <end position="523"/>
    </location>
</feature>
<dbReference type="Pfam" id="PF07690">
    <property type="entry name" value="MFS_1"/>
    <property type="match status" value="1"/>
</dbReference>
<keyword evidence="5 7" id="KW-0472">Membrane</keyword>
<evidence type="ECO:0000256" key="6">
    <source>
        <dbReference type="SAM" id="MobiDB-lite"/>
    </source>
</evidence>
<dbReference type="PANTHER" id="PTHR23502">
    <property type="entry name" value="MAJOR FACILITATOR SUPERFAMILY"/>
    <property type="match status" value="1"/>
</dbReference>
<comment type="similarity">
    <text evidence="2">Belongs to the major facilitator superfamily.</text>
</comment>
<feature type="transmembrane region" description="Helical" evidence="7">
    <location>
        <begin position="86"/>
        <end position="107"/>
    </location>
</feature>
<evidence type="ECO:0000259" key="8">
    <source>
        <dbReference type="PROSITE" id="PS50850"/>
    </source>
</evidence>
<evidence type="ECO:0000313" key="9">
    <source>
        <dbReference type="EMBL" id="KAF4313653.1"/>
    </source>
</evidence>
<feature type="compositionally biased region" description="Basic and acidic residues" evidence="6">
    <location>
        <begin position="582"/>
        <end position="598"/>
    </location>
</feature>
<gene>
    <name evidence="9" type="ORF">GTA08_BOTSDO00599</name>
</gene>
<feature type="transmembrane region" description="Helical" evidence="7">
    <location>
        <begin position="219"/>
        <end position="240"/>
    </location>
</feature>
<keyword evidence="3 7" id="KW-0812">Transmembrane</keyword>
<feature type="region of interest" description="Disordered" evidence="6">
    <location>
        <begin position="1"/>
        <end position="76"/>
    </location>
</feature>
<feature type="transmembrane region" description="Helical" evidence="7">
    <location>
        <begin position="463"/>
        <end position="484"/>
    </location>
</feature>
<keyword evidence="10" id="KW-1185">Reference proteome</keyword>
<evidence type="ECO:0000256" key="3">
    <source>
        <dbReference type="ARBA" id="ARBA00022692"/>
    </source>
</evidence>
<comment type="subcellular location">
    <subcellularLocation>
        <location evidence="1">Membrane</location>
        <topology evidence="1">Multi-pass membrane protein</topology>
    </subcellularLocation>
</comment>
<sequence>MTQRSNSPDLENGDNADSHRDRGRHVQLALNNSADREANVREKEEHERGRSHPSVSPKKESDIEVVDWDGPDDPENPFNWSKTKKWVITITTCFISILTGLPAGAYGGGNDQMAQRFHVSTDPFPHLFWATTSWNVGAALFPLLFVPLTEQVGRMPGYFGSYILFLVWMIPSGVARNFATLIVTRFFDGGCSSVSINIVGGTITDIWKGDKDRSIPMSIFGFTSVVGIALGPFIGSAIAANMNWRWIYYIQLAFDGGCLPIFYFILSETRHDVLLARRAQKLRKNGRPNAYAKSEIDKPSVWQSLRISFTRPVKMLVSEWVVFSFTLWVSFAWGLLFLFQSSIVQTFSTNYNFGTMSTGLIQLALSVGAVIGTVINPIQDQLYLRSAKRNKERPGKPIPEARLYFSVPGSLLFTVGLFWYGWASYPHVHWIVPTIGITVVGLGIYSIYLAVVNYLADAYEKYAASALSAASLGRNTFGAFLPLASQSMYTNLGFHWASSLLGFVALVLSVAPVLILVWGEEIRRRSPFMREATFDPQEEEERSRSMAGYEHARSESRAARSRSRSRSVSRNPSSGFLGGFRLNHEHGHGHEQQVDGAR</sequence>
<dbReference type="GO" id="GO:0005886">
    <property type="term" value="C:plasma membrane"/>
    <property type="evidence" value="ECO:0007669"/>
    <property type="project" value="TreeGrafter"/>
</dbReference>
<evidence type="ECO:0000256" key="4">
    <source>
        <dbReference type="ARBA" id="ARBA00022989"/>
    </source>
</evidence>
<accession>A0A8H4J9U1</accession>
<reference evidence="9" key="1">
    <citation type="submission" date="2020-04" db="EMBL/GenBank/DDBJ databases">
        <title>Genome Assembly and Annotation of Botryosphaeria dothidea sdau 11-99, a Latent Pathogen of Apple Fruit Ring Rot in China.</title>
        <authorList>
            <person name="Yu C."/>
            <person name="Diao Y."/>
            <person name="Lu Q."/>
            <person name="Zhao J."/>
            <person name="Cui S."/>
            <person name="Peng C."/>
            <person name="He B."/>
            <person name="Liu H."/>
        </authorList>
    </citation>
    <scope>NUCLEOTIDE SEQUENCE [LARGE SCALE GENOMIC DNA]</scope>
    <source>
        <strain evidence="9">Sdau11-99</strain>
    </source>
</reference>
<evidence type="ECO:0000256" key="1">
    <source>
        <dbReference type="ARBA" id="ARBA00004141"/>
    </source>
</evidence>
<feature type="transmembrane region" description="Helical" evidence="7">
    <location>
        <begin position="127"/>
        <end position="146"/>
    </location>
</feature>
<keyword evidence="4 7" id="KW-1133">Transmembrane helix</keyword>
<protein>
    <submittedName>
        <fullName evidence="9">Major facilitator superfamily</fullName>
    </submittedName>
</protein>
<dbReference type="Gene3D" id="1.20.1250.20">
    <property type="entry name" value="MFS general substrate transporter like domains"/>
    <property type="match status" value="1"/>
</dbReference>
<name>A0A8H4J9U1_9PEZI</name>
<dbReference type="CDD" id="cd17323">
    <property type="entry name" value="MFS_Tpo1_MDR_like"/>
    <property type="match status" value="1"/>
</dbReference>
<feature type="region of interest" description="Disordered" evidence="6">
    <location>
        <begin position="533"/>
        <end position="598"/>
    </location>
</feature>
<dbReference type="GO" id="GO:0022857">
    <property type="term" value="F:transmembrane transporter activity"/>
    <property type="evidence" value="ECO:0007669"/>
    <property type="project" value="InterPro"/>
</dbReference>
<evidence type="ECO:0000256" key="7">
    <source>
        <dbReference type="SAM" id="Phobius"/>
    </source>
</evidence>
<dbReference type="InterPro" id="IPR011701">
    <property type="entry name" value="MFS"/>
</dbReference>
<dbReference type="FunFam" id="1.20.1250.20:FF:000082">
    <property type="entry name" value="MFS multidrug transporter, putative"/>
    <property type="match status" value="1"/>
</dbReference>
<feature type="transmembrane region" description="Helical" evidence="7">
    <location>
        <begin position="158"/>
        <end position="174"/>
    </location>
</feature>
<dbReference type="SUPFAM" id="SSF103473">
    <property type="entry name" value="MFS general substrate transporter"/>
    <property type="match status" value="1"/>
</dbReference>
<comment type="caution">
    <text evidence="9">The sequence shown here is derived from an EMBL/GenBank/DDBJ whole genome shotgun (WGS) entry which is preliminary data.</text>
</comment>
<feature type="transmembrane region" description="Helical" evidence="7">
    <location>
        <begin position="428"/>
        <end position="451"/>
    </location>
</feature>
<feature type="transmembrane region" description="Helical" evidence="7">
    <location>
        <begin position="496"/>
        <end position="519"/>
    </location>
</feature>
<feature type="compositionally biased region" description="Basic and acidic residues" evidence="6">
    <location>
        <begin position="34"/>
        <end position="50"/>
    </location>
</feature>
<feature type="transmembrane region" description="Helical" evidence="7">
    <location>
        <begin position="320"/>
        <end position="339"/>
    </location>
</feature>
<dbReference type="EMBL" id="WWBZ02000001">
    <property type="protein sequence ID" value="KAF4313653.1"/>
    <property type="molecule type" value="Genomic_DNA"/>
</dbReference>
<feature type="transmembrane region" description="Helical" evidence="7">
    <location>
        <begin position="359"/>
        <end position="382"/>
    </location>
</feature>
<feature type="transmembrane region" description="Helical" evidence="7">
    <location>
        <begin position="403"/>
        <end position="422"/>
    </location>
</feature>
<dbReference type="InterPro" id="IPR036259">
    <property type="entry name" value="MFS_trans_sf"/>
</dbReference>
<feature type="compositionally biased region" description="Acidic residues" evidence="6">
    <location>
        <begin position="63"/>
        <end position="75"/>
    </location>
</feature>
<dbReference type="OrthoDB" id="4426556at2759"/>
<evidence type="ECO:0000256" key="2">
    <source>
        <dbReference type="ARBA" id="ARBA00008335"/>
    </source>
</evidence>
<dbReference type="InterPro" id="IPR020846">
    <property type="entry name" value="MFS_dom"/>
</dbReference>
<dbReference type="AlphaFoldDB" id="A0A8H4J9U1"/>
<dbReference type="PROSITE" id="PS50850">
    <property type="entry name" value="MFS"/>
    <property type="match status" value="1"/>
</dbReference>
<dbReference type="PANTHER" id="PTHR23502:SF61">
    <property type="entry name" value="MULTIDRUG TRANSPORTER, PUTATIVE (AFU_ORTHOLOGUE AFUA_3G02780)-RELATED"/>
    <property type="match status" value="1"/>
</dbReference>
<evidence type="ECO:0000313" key="10">
    <source>
        <dbReference type="Proteomes" id="UP000572817"/>
    </source>
</evidence>